<name>A0ABV4EV33_BRAEL</name>
<dbReference type="Proteomes" id="UP001565471">
    <property type="component" value="Unassembled WGS sequence"/>
</dbReference>
<reference evidence="2 3" key="1">
    <citation type="submission" date="2024-07" db="EMBL/GenBank/DDBJ databases">
        <title>Genomic Encyclopedia of Type Strains, Phase V (KMG-V): Genome sequencing to study the core and pangenomes of soil and plant-associated prokaryotes.</title>
        <authorList>
            <person name="Whitman W."/>
        </authorList>
    </citation>
    <scope>NUCLEOTIDE SEQUENCE [LARGE SCALE GENOMIC DNA]</scope>
    <source>
        <strain evidence="2 3">USDA 415</strain>
    </source>
</reference>
<feature type="compositionally biased region" description="Basic residues" evidence="1">
    <location>
        <begin position="22"/>
        <end position="31"/>
    </location>
</feature>
<feature type="region of interest" description="Disordered" evidence="1">
    <location>
        <begin position="47"/>
        <end position="71"/>
    </location>
</feature>
<comment type="caution">
    <text evidence="2">The sequence shown here is derived from an EMBL/GenBank/DDBJ whole genome shotgun (WGS) entry which is preliminary data.</text>
</comment>
<accession>A0ABV4EV33</accession>
<protein>
    <submittedName>
        <fullName evidence="2">Uncharacterized protein</fullName>
    </submittedName>
</protein>
<feature type="region of interest" description="Disordered" evidence="1">
    <location>
        <begin position="1"/>
        <end position="31"/>
    </location>
</feature>
<dbReference type="EMBL" id="JBGBZA010000002">
    <property type="protein sequence ID" value="MEY9314764.1"/>
    <property type="molecule type" value="Genomic_DNA"/>
</dbReference>
<evidence type="ECO:0000256" key="1">
    <source>
        <dbReference type="SAM" id="MobiDB-lite"/>
    </source>
</evidence>
<proteinExistence type="predicted"/>
<gene>
    <name evidence="2" type="ORF">ABIF29_001563</name>
</gene>
<organism evidence="2 3">
    <name type="scientific">Bradyrhizobium elkanii</name>
    <dbReference type="NCBI Taxonomy" id="29448"/>
    <lineage>
        <taxon>Bacteria</taxon>
        <taxon>Pseudomonadati</taxon>
        <taxon>Pseudomonadota</taxon>
        <taxon>Alphaproteobacteria</taxon>
        <taxon>Hyphomicrobiales</taxon>
        <taxon>Nitrobacteraceae</taxon>
        <taxon>Bradyrhizobium</taxon>
    </lineage>
</organism>
<keyword evidence="3" id="KW-1185">Reference proteome</keyword>
<evidence type="ECO:0000313" key="3">
    <source>
        <dbReference type="Proteomes" id="UP001565471"/>
    </source>
</evidence>
<sequence length="250" mass="28089">MTSAAMPLEDHQAIASGSRQSASRRHKRSHAHRLFCRVTSARVRRNDISNTLEGAPDRSGPTTARRRGRYRSEHTVPGFYTTIQLGLSRGHGFRTATTSITACCCYPTCCTSAMMEPSAVHKAVSRPGLSNVHSRHPAPAEAWCQCWMVICRVRGSPRTWHSNSLLLKCQICSHRSCLASDNVGHAIRLLAPRRYAERTLALRIDRGRMTRQWLGSRASEMLFARPKRSRAISEAKASQLSMAWGFPYRW</sequence>
<evidence type="ECO:0000313" key="2">
    <source>
        <dbReference type="EMBL" id="MEY9314764.1"/>
    </source>
</evidence>